<keyword evidence="1" id="KW-0472">Membrane</keyword>
<protein>
    <submittedName>
        <fullName evidence="2">Uncharacterized protein</fullName>
    </submittedName>
</protein>
<reference evidence="3" key="1">
    <citation type="submission" date="2016-10" db="EMBL/GenBank/DDBJ databases">
        <authorList>
            <person name="Varghese N."/>
            <person name="Submissions S."/>
        </authorList>
    </citation>
    <scope>NUCLEOTIDE SEQUENCE [LARGE SCALE GENOMIC DNA]</scope>
    <source>
        <strain evidence="3">DSM 44526</strain>
    </source>
</reference>
<keyword evidence="1" id="KW-1133">Transmembrane helix</keyword>
<dbReference type="EMBL" id="FNCF01000002">
    <property type="protein sequence ID" value="SDF85969.1"/>
    <property type="molecule type" value="Genomic_DNA"/>
</dbReference>
<evidence type="ECO:0000256" key="1">
    <source>
        <dbReference type="SAM" id="Phobius"/>
    </source>
</evidence>
<dbReference type="RefSeq" id="WP_091059741.1">
    <property type="nucleotide sequence ID" value="NZ_FNCF01000002.1"/>
</dbReference>
<sequence length="65" mass="7023">MKNARAALVMLGSLLLLLTLVQGYRVGVRTDLFDTGETVFSVEVVAPAVLAVFAFAAAWKSRPDR</sequence>
<evidence type="ECO:0000313" key="3">
    <source>
        <dbReference type="Proteomes" id="UP000198863"/>
    </source>
</evidence>
<gene>
    <name evidence="2" type="ORF">SAMN05660324_1101</name>
</gene>
<keyword evidence="1" id="KW-0812">Transmembrane</keyword>
<name>A0A1G7PJX4_9ACTN</name>
<proteinExistence type="predicted"/>
<dbReference type="AlphaFoldDB" id="A0A1G7PJX4"/>
<organism evidence="2 3">
    <name type="scientific">Klenkia brasiliensis</name>
    <dbReference type="NCBI Taxonomy" id="333142"/>
    <lineage>
        <taxon>Bacteria</taxon>
        <taxon>Bacillati</taxon>
        <taxon>Actinomycetota</taxon>
        <taxon>Actinomycetes</taxon>
        <taxon>Geodermatophilales</taxon>
        <taxon>Geodermatophilaceae</taxon>
        <taxon>Klenkia</taxon>
    </lineage>
</organism>
<dbReference type="Proteomes" id="UP000198863">
    <property type="component" value="Unassembled WGS sequence"/>
</dbReference>
<evidence type="ECO:0000313" key="2">
    <source>
        <dbReference type="EMBL" id="SDF85969.1"/>
    </source>
</evidence>
<accession>A0A1G7PJX4</accession>
<keyword evidence="3" id="KW-1185">Reference proteome</keyword>
<feature type="transmembrane region" description="Helical" evidence="1">
    <location>
        <begin position="39"/>
        <end position="59"/>
    </location>
</feature>